<feature type="domain" description="Phospholipid/glycerol acyltransferase" evidence="1">
    <location>
        <begin position="267"/>
        <end position="419"/>
    </location>
</feature>
<evidence type="ECO:0000259" key="1">
    <source>
        <dbReference type="Pfam" id="PF01553"/>
    </source>
</evidence>
<dbReference type="InterPro" id="IPR002123">
    <property type="entry name" value="Plipid/glycerol_acylTrfase"/>
</dbReference>
<organism evidence="2 3">
    <name type="scientific">Galdieria yellowstonensis</name>
    <dbReference type="NCBI Taxonomy" id="3028027"/>
    <lineage>
        <taxon>Eukaryota</taxon>
        <taxon>Rhodophyta</taxon>
        <taxon>Bangiophyceae</taxon>
        <taxon>Galdieriales</taxon>
        <taxon>Galdieriaceae</taxon>
        <taxon>Galdieria</taxon>
    </lineage>
</organism>
<dbReference type="EMBL" id="JANCYU010000063">
    <property type="protein sequence ID" value="KAK4528384.1"/>
    <property type="molecule type" value="Genomic_DNA"/>
</dbReference>
<name>A0AAV9IM85_9RHOD</name>
<reference evidence="2 3" key="1">
    <citation type="submission" date="2022-07" db="EMBL/GenBank/DDBJ databases">
        <title>Genome-wide signatures of adaptation to extreme environments.</title>
        <authorList>
            <person name="Cho C.H."/>
            <person name="Yoon H.S."/>
        </authorList>
    </citation>
    <scope>NUCLEOTIDE SEQUENCE [LARGE SCALE GENOMIC DNA]</scope>
    <source>
        <strain evidence="2 3">108.79 E11</strain>
    </source>
</reference>
<dbReference type="SUPFAM" id="SSF69593">
    <property type="entry name" value="Glycerol-3-phosphate (1)-acyltransferase"/>
    <property type="match status" value="1"/>
</dbReference>
<dbReference type="PANTHER" id="PTHR35695:SF1">
    <property type="entry name" value="GLYCEROL-3-PHOSPHATE ACYLTRANSFERASE, CHLOROPLASTIC"/>
    <property type="match status" value="1"/>
</dbReference>
<dbReference type="GO" id="GO:0006655">
    <property type="term" value="P:phosphatidylglycerol biosynthetic process"/>
    <property type="evidence" value="ECO:0007669"/>
    <property type="project" value="TreeGrafter"/>
</dbReference>
<keyword evidence="3" id="KW-1185">Reference proteome</keyword>
<evidence type="ECO:0000313" key="2">
    <source>
        <dbReference type="EMBL" id="KAK4528384.1"/>
    </source>
</evidence>
<comment type="caution">
    <text evidence="2">The sequence shown here is derived from an EMBL/GenBank/DDBJ whole genome shotgun (WGS) entry which is preliminary data.</text>
</comment>
<dbReference type="Proteomes" id="UP001300502">
    <property type="component" value="Unassembled WGS sequence"/>
</dbReference>
<proteinExistence type="predicted"/>
<gene>
    <name evidence="2" type="ORF">GAYE_SCF55G6325</name>
</gene>
<sequence>MSSWWVYLFQPSCPVRPRSGWKLSNGNYGGYCGGGCCRLYAHPRRNYLYDKDYDDVDHDRRKSSLGRHLFLRWLLRAHPRKKKPLASYNCRGTIPTTSCTTVPHQSRPLSLQQRLENYLVQASVPRDDQLDFLQRARRYRQQGMLPVQCEQVLIEWYHSYYQALVESFASNHHHHPHHLCHQPPIEEETIPSTTTTMMTKDPAWFTEVMFQVLLELVRRCCQQKYIFEPFHRSIRQPFDYLEFGLDFARPVIHLAQSTVWNARHFTDTIPQQLQRGDNVILFSNHQSEGDPHAIHVVLENLGQSQLAYAMIFMAGDRVREDPVAMPFSMGRNLLTVYSKRHIDDYPEKKAEKLQHNKKTIQKMQQLLQQGGNIIWLAPSGGRDRRDMAGLVRVADFIPESLELMRFVASQVKPAVHFYPMALKTWDLLPPPDHIQVALGEKRVVRYVPVGIAIGDPIEETEWSLFHTTANKQLQREQRARYFHGKVKQLYEQQLRGLDQ</sequence>
<dbReference type="AlphaFoldDB" id="A0AAV9IM85"/>
<protein>
    <recommendedName>
        <fullName evidence="1">Phospholipid/glycerol acyltransferase domain-containing protein</fullName>
    </recommendedName>
</protein>
<evidence type="ECO:0000313" key="3">
    <source>
        <dbReference type="Proteomes" id="UP001300502"/>
    </source>
</evidence>
<dbReference type="InterPro" id="IPR016222">
    <property type="entry name" value="G3P_O-acylTrfase_chlp"/>
</dbReference>
<dbReference type="PANTHER" id="PTHR35695">
    <property type="entry name" value="GLYCEROL-3-PHOSPHATE ACYLTRANSFERASE, CHLOROPLASTIC"/>
    <property type="match status" value="1"/>
</dbReference>
<dbReference type="Gene3D" id="3.40.1130.10">
    <property type="entry name" value="Glycerol-3-phosphate (1)-acyltransferase"/>
    <property type="match status" value="1"/>
</dbReference>
<dbReference type="GO" id="GO:0004366">
    <property type="term" value="F:glycerol-3-phosphate O-acyltransferase activity"/>
    <property type="evidence" value="ECO:0007669"/>
    <property type="project" value="InterPro"/>
</dbReference>
<accession>A0AAV9IM85</accession>
<dbReference type="Pfam" id="PF01553">
    <property type="entry name" value="Acyltransferase"/>
    <property type="match status" value="1"/>
</dbReference>